<dbReference type="InterPro" id="IPR001387">
    <property type="entry name" value="Cro/C1-type_HTH"/>
</dbReference>
<accession>U4KRH2</accession>
<evidence type="ECO:0000256" key="1">
    <source>
        <dbReference type="ARBA" id="ARBA00023125"/>
    </source>
</evidence>
<dbReference type="HOGENOM" id="CLU_2597971_0_0_14"/>
<protein>
    <recommendedName>
        <fullName evidence="2">HTH cro/C1-type domain-containing protein</fullName>
    </recommendedName>
</protein>
<dbReference type="InterPro" id="IPR010982">
    <property type="entry name" value="Lambda_DNA-bd_dom_sf"/>
</dbReference>
<dbReference type="AlphaFoldDB" id="U4KRH2"/>
<feature type="domain" description="HTH cro/C1-type" evidence="2">
    <location>
        <begin position="6"/>
        <end position="60"/>
    </location>
</feature>
<gene>
    <name evidence="3" type="ORF">BN85307220</name>
</gene>
<reference evidence="3 4" key="1">
    <citation type="journal article" date="2013" name="J. Mol. Microbiol. Biotechnol.">
        <title>Analysis of the Complete Genomes of Acholeplasma brassicae , A. palmae and A. laidlawii and Their Comparison to the Obligate Parasites from ' Candidatus Phytoplasma'.</title>
        <authorList>
            <person name="Kube M."/>
            <person name="Siewert C."/>
            <person name="Migdoll A.M."/>
            <person name="Duduk B."/>
            <person name="Holz S."/>
            <person name="Rabus R."/>
            <person name="Seemuller E."/>
            <person name="Mitrovic J."/>
            <person name="Muller I."/>
            <person name="Buttner C."/>
            <person name="Reinhardt R."/>
        </authorList>
    </citation>
    <scope>NUCLEOTIDE SEQUENCE [LARGE SCALE GENOMIC DNA]</scope>
    <source>
        <strain evidence="4">0502</strain>
    </source>
</reference>
<proteinExistence type="predicted"/>
<dbReference type="Pfam" id="PF01381">
    <property type="entry name" value="HTH_3"/>
    <property type="match status" value="1"/>
</dbReference>
<dbReference type="Gene3D" id="1.10.260.40">
    <property type="entry name" value="lambda repressor-like DNA-binding domains"/>
    <property type="match status" value="1"/>
</dbReference>
<sequence length="78" mass="9163">MTILRLKEYRESLKISQRELANLLEITQAHYWKWEKGLSLPNAKQIVRLCEIFKCTPNDLFGFRGVHEVVGQMIDDAE</sequence>
<evidence type="ECO:0000259" key="2">
    <source>
        <dbReference type="PROSITE" id="PS50943"/>
    </source>
</evidence>
<keyword evidence="1" id="KW-0238">DNA-binding</keyword>
<dbReference type="Proteomes" id="UP000032737">
    <property type="component" value="Chromosome"/>
</dbReference>
<dbReference type="CDD" id="cd00093">
    <property type="entry name" value="HTH_XRE"/>
    <property type="match status" value="1"/>
</dbReference>
<keyword evidence="4" id="KW-1185">Reference proteome</keyword>
<dbReference type="KEGG" id="abra:BN85307220"/>
<organism evidence="3 4">
    <name type="scientific">Acholeplasma brassicae</name>
    <dbReference type="NCBI Taxonomy" id="61635"/>
    <lineage>
        <taxon>Bacteria</taxon>
        <taxon>Bacillati</taxon>
        <taxon>Mycoplasmatota</taxon>
        <taxon>Mollicutes</taxon>
        <taxon>Acholeplasmatales</taxon>
        <taxon>Acholeplasmataceae</taxon>
        <taxon>Acholeplasma</taxon>
    </lineage>
</organism>
<dbReference type="PROSITE" id="PS50943">
    <property type="entry name" value="HTH_CROC1"/>
    <property type="match status" value="1"/>
</dbReference>
<evidence type="ECO:0000313" key="3">
    <source>
        <dbReference type="EMBL" id="CCV65743.1"/>
    </source>
</evidence>
<name>U4KRH2_9MOLU</name>
<dbReference type="OrthoDB" id="384861at2"/>
<dbReference type="PANTHER" id="PTHR46558">
    <property type="entry name" value="TRACRIPTIONAL REGULATORY PROTEIN-RELATED-RELATED"/>
    <property type="match status" value="1"/>
</dbReference>
<dbReference type="SMART" id="SM00530">
    <property type="entry name" value="HTH_XRE"/>
    <property type="match status" value="1"/>
</dbReference>
<dbReference type="EMBL" id="FO681348">
    <property type="protein sequence ID" value="CCV65743.1"/>
    <property type="molecule type" value="Genomic_DNA"/>
</dbReference>
<evidence type="ECO:0000313" key="4">
    <source>
        <dbReference type="Proteomes" id="UP000032737"/>
    </source>
</evidence>
<dbReference type="RefSeq" id="WP_030004603.1">
    <property type="nucleotide sequence ID" value="NC_022549.1"/>
</dbReference>
<dbReference type="GO" id="GO:0003677">
    <property type="term" value="F:DNA binding"/>
    <property type="evidence" value="ECO:0007669"/>
    <property type="project" value="UniProtKB-KW"/>
</dbReference>
<dbReference type="SUPFAM" id="SSF47413">
    <property type="entry name" value="lambda repressor-like DNA-binding domains"/>
    <property type="match status" value="1"/>
</dbReference>
<dbReference type="PANTHER" id="PTHR46558:SF4">
    <property type="entry name" value="DNA-BIDING PHAGE PROTEIN"/>
    <property type="match status" value="1"/>
</dbReference>